<dbReference type="InterPro" id="IPR046349">
    <property type="entry name" value="C1-like_sf"/>
</dbReference>
<gene>
    <name evidence="1" type="ORF">F5878DRAFT_606668</name>
</gene>
<organism evidence="1 2">
    <name type="scientific">Lentinula raphanica</name>
    <dbReference type="NCBI Taxonomy" id="153919"/>
    <lineage>
        <taxon>Eukaryota</taxon>
        <taxon>Fungi</taxon>
        <taxon>Dikarya</taxon>
        <taxon>Basidiomycota</taxon>
        <taxon>Agaricomycotina</taxon>
        <taxon>Agaricomycetes</taxon>
        <taxon>Agaricomycetidae</taxon>
        <taxon>Agaricales</taxon>
        <taxon>Marasmiineae</taxon>
        <taxon>Omphalotaceae</taxon>
        <taxon>Lentinula</taxon>
    </lineage>
</organism>
<name>A0AA38PHI9_9AGAR</name>
<keyword evidence="2" id="KW-1185">Reference proteome</keyword>
<dbReference type="SUPFAM" id="SSF57889">
    <property type="entry name" value="Cysteine-rich domain"/>
    <property type="match status" value="1"/>
</dbReference>
<evidence type="ECO:0000313" key="1">
    <source>
        <dbReference type="EMBL" id="KAJ3842788.1"/>
    </source>
</evidence>
<dbReference type="Proteomes" id="UP001163846">
    <property type="component" value="Unassembled WGS sequence"/>
</dbReference>
<protein>
    <submittedName>
        <fullName evidence="1">Uncharacterized protein</fullName>
    </submittedName>
</protein>
<evidence type="ECO:0000313" key="2">
    <source>
        <dbReference type="Proteomes" id="UP001163846"/>
    </source>
</evidence>
<dbReference type="EMBL" id="MU805994">
    <property type="protein sequence ID" value="KAJ3842788.1"/>
    <property type="molecule type" value="Genomic_DNA"/>
</dbReference>
<accession>A0AA38PHI9</accession>
<comment type="caution">
    <text evidence="1">The sequence shown here is derived from an EMBL/GenBank/DDBJ whole genome shotgun (WGS) entry which is preliminary data.</text>
</comment>
<dbReference type="AlphaFoldDB" id="A0AA38PHI9"/>
<proteinExistence type="predicted"/>
<sequence>MTLYSTSECVLNAEIDTIVSVIGEDVCVQQPHNFKSSSFLSPTTCGYCKSA</sequence>
<reference evidence="1" key="1">
    <citation type="submission" date="2022-08" db="EMBL/GenBank/DDBJ databases">
        <authorList>
            <consortium name="DOE Joint Genome Institute"/>
            <person name="Min B."/>
            <person name="Riley R."/>
            <person name="Sierra-Patev S."/>
            <person name="Naranjo-Ortiz M."/>
            <person name="Looney B."/>
            <person name="Konkel Z."/>
            <person name="Slot J.C."/>
            <person name="Sakamoto Y."/>
            <person name="Steenwyk J.L."/>
            <person name="Rokas A."/>
            <person name="Carro J."/>
            <person name="Camarero S."/>
            <person name="Ferreira P."/>
            <person name="Molpeceres G."/>
            <person name="Ruiz-Duenas F.J."/>
            <person name="Serrano A."/>
            <person name="Henrissat B."/>
            <person name="Drula E."/>
            <person name="Hughes K.W."/>
            <person name="Mata J.L."/>
            <person name="Ishikawa N.K."/>
            <person name="Vargas-Isla R."/>
            <person name="Ushijima S."/>
            <person name="Smith C.A."/>
            <person name="Ahrendt S."/>
            <person name="Andreopoulos W."/>
            <person name="He G."/>
            <person name="Labutti K."/>
            <person name="Lipzen A."/>
            <person name="Ng V."/>
            <person name="Sandor L."/>
            <person name="Barry K."/>
            <person name="Martinez A.T."/>
            <person name="Xiao Y."/>
            <person name="Gibbons J.G."/>
            <person name="Terashima K."/>
            <person name="Hibbett D.S."/>
            <person name="Grigoriev I.V."/>
        </authorList>
    </citation>
    <scope>NUCLEOTIDE SEQUENCE</scope>
    <source>
        <strain evidence="1">TFB9207</strain>
    </source>
</reference>